<dbReference type="Proteomes" id="UP000479710">
    <property type="component" value="Unassembled WGS sequence"/>
</dbReference>
<dbReference type="EMBL" id="SPHZ02000011">
    <property type="protein sequence ID" value="KAF0893852.1"/>
    <property type="molecule type" value="Genomic_DNA"/>
</dbReference>
<evidence type="ECO:0000313" key="3">
    <source>
        <dbReference type="Proteomes" id="UP000479710"/>
    </source>
</evidence>
<organism evidence="2 3">
    <name type="scientific">Oryza meyeriana var. granulata</name>
    <dbReference type="NCBI Taxonomy" id="110450"/>
    <lineage>
        <taxon>Eukaryota</taxon>
        <taxon>Viridiplantae</taxon>
        <taxon>Streptophyta</taxon>
        <taxon>Embryophyta</taxon>
        <taxon>Tracheophyta</taxon>
        <taxon>Spermatophyta</taxon>
        <taxon>Magnoliopsida</taxon>
        <taxon>Liliopsida</taxon>
        <taxon>Poales</taxon>
        <taxon>Poaceae</taxon>
        <taxon>BOP clade</taxon>
        <taxon>Oryzoideae</taxon>
        <taxon>Oryzeae</taxon>
        <taxon>Oryzinae</taxon>
        <taxon>Oryza</taxon>
        <taxon>Oryza meyeriana</taxon>
    </lineage>
</organism>
<feature type="region of interest" description="Disordered" evidence="1">
    <location>
        <begin position="1"/>
        <end position="33"/>
    </location>
</feature>
<sequence length="74" mass="8758">MGRNTKNKSRYREREKRRKGNKRKKAEWGRVYEEDEGEVSLPAPVSRGRMWGDGGWGRDWTRVGHSEMPLAQRI</sequence>
<accession>A0A6G1C114</accession>
<proteinExistence type="predicted"/>
<dbReference type="AlphaFoldDB" id="A0A6G1C114"/>
<protein>
    <submittedName>
        <fullName evidence="2">Uncharacterized protein</fullName>
    </submittedName>
</protein>
<comment type="caution">
    <text evidence="2">The sequence shown here is derived from an EMBL/GenBank/DDBJ whole genome shotgun (WGS) entry which is preliminary data.</text>
</comment>
<name>A0A6G1C114_9ORYZ</name>
<gene>
    <name evidence="2" type="ORF">E2562_030642</name>
</gene>
<reference evidence="2 3" key="1">
    <citation type="submission" date="2019-11" db="EMBL/GenBank/DDBJ databases">
        <title>Whole genome sequence of Oryza granulata.</title>
        <authorList>
            <person name="Li W."/>
        </authorList>
    </citation>
    <scope>NUCLEOTIDE SEQUENCE [LARGE SCALE GENOMIC DNA]</scope>
    <source>
        <strain evidence="3">cv. Menghai</strain>
        <tissue evidence="2">Leaf</tissue>
    </source>
</reference>
<evidence type="ECO:0000256" key="1">
    <source>
        <dbReference type="SAM" id="MobiDB-lite"/>
    </source>
</evidence>
<evidence type="ECO:0000313" key="2">
    <source>
        <dbReference type="EMBL" id="KAF0893852.1"/>
    </source>
</evidence>
<keyword evidence="3" id="KW-1185">Reference proteome</keyword>
<feature type="compositionally biased region" description="Basic residues" evidence="1">
    <location>
        <begin position="1"/>
        <end position="25"/>
    </location>
</feature>